<gene>
    <name evidence="2" type="ORF">JoomaDRAFT_2819</name>
</gene>
<dbReference type="OrthoDB" id="1091850at2"/>
<feature type="chain" id="PRO_5003668943" description="HmuY protein" evidence="1">
    <location>
        <begin position="21"/>
        <end position="494"/>
    </location>
</feature>
<dbReference type="Proteomes" id="UP000004690">
    <property type="component" value="Unassembled WGS sequence"/>
</dbReference>
<evidence type="ECO:0000313" key="2">
    <source>
        <dbReference type="EMBL" id="EIJ39780.1"/>
    </source>
</evidence>
<dbReference type="eggNOG" id="ENOG502Z833">
    <property type="taxonomic scope" value="Bacteria"/>
</dbReference>
<dbReference type="HOGENOM" id="CLU_047103_0_0_10"/>
<dbReference type="AlphaFoldDB" id="I3C837"/>
<dbReference type="Pfam" id="PF14064">
    <property type="entry name" value="HmuY"/>
    <property type="match status" value="1"/>
</dbReference>
<protein>
    <recommendedName>
        <fullName evidence="4">HmuY protein</fullName>
    </recommendedName>
</protein>
<evidence type="ECO:0000313" key="3">
    <source>
        <dbReference type="Proteomes" id="UP000004690"/>
    </source>
</evidence>
<feature type="signal peptide" evidence="1">
    <location>
        <begin position="1"/>
        <end position="20"/>
    </location>
</feature>
<dbReference type="InterPro" id="IPR025921">
    <property type="entry name" value="HmuY"/>
</dbReference>
<dbReference type="STRING" id="926559.JoomaDRAFT_2819"/>
<keyword evidence="3" id="KW-1185">Reference proteome</keyword>
<dbReference type="CDD" id="cd12105">
    <property type="entry name" value="HmuY"/>
    <property type="match status" value="1"/>
</dbReference>
<accession>I3C837</accession>
<proteinExistence type="predicted"/>
<evidence type="ECO:0000256" key="1">
    <source>
        <dbReference type="SAM" id="SignalP"/>
    </source>
</evidence>
<dbReference type="RefSeq" id="WP_008613520.1">
    <property type="nucleotide sequence ID" value="NZ_JH651379.1"/>
</dbReference>
<keyword evidence="1" id="KW-0732">Signal</keyword>
<reference evidence="2 3" key="1">
    <citation type="submission" date="2012-02" db="EMBL/GenBank/DDBJ databases">
        <title>Improved High-Quality Draft genome of Joostella marina DSM 19592.</title>
        <authorList>
            <consortium name="US DOE Joint Genome Institute (JGI-PGF)"/>
            <person name="Lucas S."/>
            <person name="Copeland A."/>
            <person name="Lapidus A."/>
            <person name="Bruce D."/>
            <person name="Goodwin L."/>
            <person name="Pitluck S."/>
            <person name="Peters L."/>
            <person name="Chertkov O."/>
            <person name="Ovchinnikova G."/>
            <person name="Kyrpides N."/>
            <person name="Mavromatis K."/>
            <person name="Detter J.C."/>
            <person name="Han C."/>
            <person name="Land M."/>
            <person name="Hauser L."/>
            <person name="Markowitz V."/>
            <person name="Cheng J.-F."/>
            <person name="Hugenholtz P."/>
            <person name="Woyke T."/>
            <person name="Wu D."/>
            <person name="Tindall B."/>
            <person name="Brambilla E."/>
            <person name="Klenk H.-P."/>
            <person name="Eisen J.A."/>
        </authorList>
    </citation>
    <scope>NUCLEOTIDE SEQUENCE [LARGE SCALE GENOMIC DNA]</scope>
    <source>
        <strain evidence="2 3">DSM 19592</strain>
    </source>
</reference>
<organism evidence="2 3">
    <name type="scientific">Galbibacter orientalis DSM 19592</name>
    <dbReference type="NCBI Taxonomy" id="926559"/>
    <lineage>
        <taxon>Bacteria</taxon>
        <taxon>Pseudomonadati</taxon>
        <taxon>Bacteroidota</taxon>
        <taxon>Flavobacteriia</taxon>
        <taxon>Flavobacteriales</taxon>
        <taxon>Flavobacteriaceae</taxon>
        <taxon>Galbibacter</taxon>
    </lineage>
</organism>
<name>I3C837_9FLAO</name>
<sequence length="494" mass="54382">MKNKFLILNLFVLFILASCSDDDTKTTQEFVVAFENPSVSLTTEEETKEVKLVFSRNAAENGTATITYTTVNAEYDTHFTTNPASEEGTITVPVTAGSNSATFTLNKLQNPIEGTEMSVTFKLASISNPESSIQGNTSLAVSFTESAALGGVLSPDWGGSTYPNQVFIDLSSQKMTPIKRDTWELAFYSGSENRVFLNPALRVSAAELTQFTDINAVTSSTVFDPPLVINSFDLFTQSFNEVIVNSVEEYKVGVKVSYSVYEPYVDTSTGELEGTAISEIAVNDEENKVYLVYMGTEIEDTPAEPGKINTGSVDRGWYKIRVTMEGDSYKLKYAPLDATDYSEVLISKTPQYNSTAFSLTNNKALSVEPAKAEWDLNFSGVFATEIGTTYSDFVLHNTLGGTGVYEVVIEDGIKSYEDFTMSDVIEDSLVFDKKNIIGSGWRSTTGPSSSTPVSKNDRYYVLKDTDGNYYKIRFTALLSESGERGYPKFEYNLL</sequence>
<dbReference type="PROSITE" id="PS51257">
    <property type="entry name" value="PROKAR_LIPOPROTEIN"/>
    <property type="match status" value="1"/>
</dbReference>
<evidence type="ECO:0008006" key="4">
    <source>
        <dbReference type="Google" id="ProtNLM"/>
    </source>
</evidence>
<dbReference type="EMBL" id="JH651379">
    <property type="protein sequence ID" value="EIJ39780.1"/>
    <property type="molecule type" value="Genomic_DNA"/>
</dbReference>